<dbReference type="Proteomes" id="UP000315783">
    <property type="component" value="Unassembled WGS sequence"/>
</dbReference>
<evidence type="ECO:0000256" key="4">
    <source>
        <dbReference type="SAM" id="MobiDB-lite"/>
    </source>
</evidence>
<dbReference type="InterPro" id="IPR001126">
    <property type="entry name" value="UmuC"/>
</dbReference>
<comment type="caution">
    <text evidence="6">The sequence shown here is derived from an EMBL/GenBank/DDBJ whole genome shotgun (WGS) entry which is preliminary data.</text>
</comment>
<reference evidence="6 7" key="1">
    <citation type="journal article" date="2019" name="Appl. Microbiol. Biotechnol.">
        <title>Genome sequence of Isaria javanica and comparative genome analysis insights into family S53 peptidase evolution in fungal entomopathogens.</title>
        <authorList>
            <person name="Lin R."/>
            <person name="Zhang X."/>
            <person name="Xin B."/>
            <person name="Zou M."/>
            <person name="Gao Y."/>
            <person name="Qin F."/>
            <person name="Hu Q."/>
            <person name="Xie B."/>
            <person name="Cheng X."/>
        </authorList>
    </citation>
    <scope>NUCLEOTIDE SEQUENCE [LARGE SCALE GENOMIC DNA]</scope>
    <source>
        <strain evidence="6 7">IJ1G</strain>
    </source>
</reference>
<comment type="subcellular location">
    <subcellularLocation>
        <location evidence="1">Mitochondrion</location>
    </subcellularLocation>
</comment>
<dbReference type="SUPFAM" id="SSF100879">
    <property type="entry name" value="Lesion bypass DNA polymerase (Y-family), little finger domain"/>
    <property type="match status" value="1"/>
</dbReference>
<dbReference type="InterPro" id="IPR050116">
    <property type="entry name" value="DNA_polymerase-Y"/>
</dbReference>
<dbReference type="GO" id="GO:0005739">
    <property type="term" value="C:mitochondrion"/>
    <property type="evidence" value="ECO:0007669"/>
    <property type="project" value="UniProtKB-SubCell"/>
</dbReference>
<name>A0A545V5D3_9HYPO</name>
<dbReference type="STRING" id="43265.A0A545V5D3"/>
<dbReference type="FunFam" id="3.40.1170.60:FF:000012">
    <property type="entry name" value="Putative DNA-directed polymerase kappa"/>
    <property type="match status" value="1"/>
</dbReference>
<organism evidence="6 7">
    <name type="scientific">Cordyceps javanica</name>
    <dbReference type="NCBI Taxonomy" id="43265"/>
    <lineage>
        <taxon>Eukaryota</taxon>
        <taxon>Fungi</taxon>
        <taxon>Dikarya</taxon>
        <taxon>Ascomycota</taxon>
        <taxon>Pezizomycotina</taxon>
        <taxon>Sordariomycetes</taxon>
        <taxon>Hypocreomycetidae</taxon>
        <taxon>Hypocreales</taxon>
        <taxon>Cordycipitaceae</taxon>
        <taxon>Cordyceps</taxon>
    </lineage>
</organism>
<dbReference type="NCBIfam" id="NF002677">
    <property type="entry name" value="PRK02406.1"/>
    <property type="match status" value="1"/>
</dbReference>
<dbReference type="Gene3D" id="3.30.1490.100">
    <property type="entry name" value="DNA polymerase, Y-family, little finger domain"/>
    <property type="match status" value="1"/>
</dbReference>
<dbReference type="GO" id="GO:0003684">
    <property type="term" value="F:damaged DNA binding"/>
    <property type="evidence" value="ECO:0007669"/>
    <property type="project" value="InterPro"/>
</dbReference>
<dbReference type="Gene3D" id="3.30.160.60">
    <property type="entry name" value="Classic Zinc Finger"/>
    <property type="match status" value="1"/>
</dbReference>
<evidence type="ECO:0000313" key="6">
    <source>
        <dbReference type="EMBL" id="TQV96934.1"/>
    </source>
</evidence>
<dbReference type="InterPro" id="IPR036775">
    <property type="entry name" value="DNA_pol_Y-fam_lit_finger_sf"/>
</dbReference>
<evidence type="ECO:0000259" key="5">
    <source>
        <dbReference type="PROSITE" id="PS50173"/>
    </source>
</evidence>
<dbReference type="FunFam" id="3.30.70.270:FF:000014">
    <property type="entry name" value="DNA polymerase kappa subunit"/>
    <property type="match status" value="1"/>
</dbReference>
<dbReference type="InterPro" id="IPR043502">
    <property type="entry name" value="DNA/RNA_pol_sf"/>
</dbReference>
<dbReference type="Gene3D" id="1.10.150.20">
    <property type="entry name" value="5' to 3' exonuclease, C-terminal subdomain"/>
    <property type="match status" value="1"/>
</dbReference>
<keyword evidence="7" id="KW-1185">Reference proteome</keyword>
<dbReference type="Pfam" id="PF11799">
    <property type="entry name" value="IMS_C"/>
    <property type="match status" value="1"/>
</dbReference>
<dbReference type="AlphaFoldDB" id="A0A545V5D3"/>
<dbReference type="InterPro" id="IPR017961">
    <property type="entry name" value="DNA_pol_Y-fam_little_finger"/>
</dbReference>
<dbReference type="Gene3D" id="3.40.1170.60">
    <property type="match status" value="1"/>
</dbReference>
<gene>
    <name evidence="6" type="ORF">IF1G_04174</name>
</gene>
<dbReference type="GO" id="GO:0006281">
    <property type="term" value="P:DNA repair"/>
    <property type="evidence" value="ECO:0007669"/>
    <property type="project" value="InterPro"/>
</dbReference>
<dbReference type="PROSITE" id="PS50173">
    <property type="entry name" value="UMUC"/>
    <property type="match status" value="1"/>
</dbReference>
<dbReference type="PANTHER" id="PTHR11076:SF33">
    <property type="entry name" value="DNA POLYMERASE KAPPA"/>
    <property type="match status" value="1"/>
</dbReference>
<dbReference type="Pfam" id="PF00817">
    <property type="entry name" value="IMS"/>
    <property type="match status" value="1"/>
</dbReference>
<dbReference type="InterPro" id="IPR043128">
    <property type="entry name" value="Rev_trsase/Diguanyl_cyclase"/>
</dbReference>
<sequence length="641" mass="72270">MTSPEELPRDAVVDDILNDAGEVDDAKVADALGVAQDDDEFKTLKYHLLGPSLTKAGQDSVDQNKVSEIIYNASKGSKFFNREEERDKILTQKIERILRRKKELDKLDLTHERASADRLIAELEVSRDLTQHIVHIDCDAFYAAVEQLDRPELKDLPFAVGGGVLTTCNYHAREFGCRSGMAGFVAKKLCPQLVLIKPNFTKYTAKGKEVREVLADYDARFESASIDEAYLNITEYCVTHEMDPAEVVEQLRKEVHEKTNITVSAGIAANSRLAKICSNLNKPNGQYVLPRERNEIVAFMRDLPTRKVPGIGRVLERELLEVGIKNCGDIYKHRQYLHRLFGDKTFEFLMGCYLGLGRTRIQPAEEYERKSVGTESTFREMSDPIQLREKLRSTAEDLEGDMKRAECKGRTLCIKIKLHTFEVYTRQIVTPRAVYLADDLYNFSLPMLAKLEQEMPGMRLRLMGLRCTNLVSTKKPDTMAFFGFKTKRSDEAALSDSARVKHKTTDFLAGAEVGFENPCDDEDAIGEGREGDDGGQDQQRRHGKEIVPNPTKQPAPEEEWWDCPICMRPQAANERQFNEHIDLCLSRQTIRDAVQSDGVGAGGSTVSTPANKRPQGLPEKRRGASSKTSISDPRQKKLRFG</sequence>
<dbReference type="InterPro" id="IPR022880">
    <property type="entry name" value="DNApol_IV"/>
</dbReference>
<feature type="domain" description="UmuC" evidence="5">
    <location>
        <begin position="133"/>
        <end position="312"/>
    </location>
</feature>
<dbReference type="EMBL" id="SPUK01000005">
    <property type="protein sequence ID" value="TQV96934.1"/>
    <property type="molecule type" value="Genomic_DNA"/>
</dbReference>
<evidence type="ECO:0000256" key="3">
    <source>
        <dbReference type="ARBA" id="ARBA00023128"/>
    </source>
</evidence>
<dbReference type="CDD" id="cd03586">
    <property type="entry name" value="PolY_Pol_IV_kappa"/>
    <property type="match status" value="1"/>
</dbReference>
<dbReference type="FunFam" id="1.10.150.810:FF:000003">
    <property type="entry name" value="DNA polymerase kappa subunit"/>
    <property type="match status" value="1"/>
</dbReference>
<feature type="region of interest" description="Disordered" evidence="4">
    <location>
        <begin position="595"/>
        <end position="641"/>
    </location>
</feature>
<evidence type="ECO:0000256" key="2">
    <source>
        <dbReference type="ARBA" id="ARBA00016178"/>
    </source>
</evidence>
<proteinExistence type="predicted"/>
<dbReference type="GO" id="GO:0070987">
    <property type="term" value="P:error-free translesion synthesis"/>
    <property type="evidence" value="ECO:0007669"/>
    <property type="project" value="UniProtKB-ARBA"/>
</dbReference>
<dbReference type="SUPFAM" id="SSF56672">
    <property type="entry name" value="DNA/RNA polymerases"/>
    <property type="match status" value="1"/>
</dbReference>
<dbReference type="Gene3D" id="1.10.150.810">
    <property type="match status" value="1"/>
</dbReference>
<keyword evidence="3" id="KW-0496">Mitochondrion</keyword>
<evidence type="ECO:0000313" key="7">
    <source>
        <dbReference type="Proteomes" id="UP000315783"/>
    </source>
</evidence>
<accession>A0A545V5D3</accession>
<dbReference type="GO" id="GO:0042276">
    <property type="term" value="P:error-prone translesion synthesis"/>
    <property type="evidence" value="ECO:0007669"/>
    <property type="project" value="TreeGrafter"/>
</dbReference>
<dbReference type="FunFam" id="3.30.1490.100:FF:000010">
    <property type="entry name" value="DNA-directed polymerase kappa"/>
    <property type="match status" value="1"/>
</dbReference>
<dbReference type="PANTHER" id="PTHR11076">
    <property type="entry name" value="DNA REPAIR POLYMERASE UMUC / TRANSFERASE FAMILY MEMBER"/>
    <property type="match status" value="1"/>
</dbReference>
<dbReference type="GO" id="GO:0003887">
    <property type="term" value="F:DNA-directed DNA polymerase activity"/>
    <property type="evidence" value="ECO:0007669"/>
    <property type="project" value="InterPro"/>
</dbReference>
<dbReference type="GO" id="GO:0005634">
    <property type="term" value="C:nucleus"/>
    <property type="evidence" value="ECO:0007669"/>
    <property type="project" value="TreeGrafter"/>
</dbReference>
<dbReference type="Gene3D" id="3.30.70.270">
    <property type="match status" value="1"/>
</dbReference>
<dbReference type="OrthoDB" id="1747274at2759"/>
<protein>
    <recommendedName>
        <fullName evidence="2">DNA polymerase kappa</fullName>
    </recommendedName>
</protein>
<evidence type="ECO:0000256" key="1">
    <source>
        <dbReference type="ARBA" id="ARBA00004173"/>
    </source>
</evidence>
<feature type="region of interest" description="Disordered" evidence="4">
    <location>
        <begin position="514"/>
        <end position="557"/>
    </location>
</feature>